<dbReference type="EC" id="2.3.1.-" evidence="3"/>
<evidence type="ECO:0000313" key="3">
    <source>
        <dbReference type="EMBL" id="XBH15592.1"/>
    </source>
</evidence>
<dbReference type="AlphaFoldDB" id="A0AAU7DC11"/>
<dbReference type="EMBL" id="CP121196">
    <property type="protein sequence ID" value="XBH15592.1"/>
    <property type="molecule type" value="Genomic_DNA"/>
</dbReference>
<keyword evidence="3" id="KW-0012">Acyltransferase</keyword>
<name>A0AAU7DC11_9BACT</name>
<sequence>MSESAGSSLEAMDPGMTQSSRPAEMRVKGRWVSVPVMEVNGDQLTTRGKWLRIARIRGEEMREKELENPEAYLTALRNDKDRILKADIFSFAQKIPATQPKYPYPVEWESVAAIPLASFKQWWEGLPQESRKNVRRAQKRGVVIKVEEFDEKLIEGIRGVNDDSPMRQGMKNAYFGLTADETRKRYDEFVGRCDFICAFVGEEMIGFLHLVYRGDVAAILNLTPKPSHFDKRPSNALMAKAVEICESRGITHITYGLYNYGNKRDSPLREFKIRNGFKEILLPRYFVPITNWGRLCMKAKLHRGLIGNLPSSVISAGVRARSLWFEFKNSQTPV</sequence>
<organism evidence="3">
    <name type="scientific">Telmatobacter sp. DSM 110680</name>
    <dbReference type="NCBI Taxonomy" id="3036704"/>
    <lineage>
        <taxon>Bacteria</taxon>
        <taxon>Pseudomonadati</taxon>
        <taxon>Acidobacteriota</taxon>
        <taxon>Terriglobia</taxon>
        <taxon>Terriglobales</taxon>
        <taxon>Acidobacteriaceae</taxon>
        <taxon>Telmatobacter</taxon>
    </lineage>
</organism>
<feature type="domain" description="N-acetyltransferase" evidence="2">
    <location>
        <begin position="155"/>
        <end position="302"/>
    </location>
</feature>
<dbReference type="SUPFAM" id="SSF55729">
    <property type="entry name" value="Acyl-CoA N-acyltransferases (Nat)"/>
    <property type="match status" value="1"/>
</dbReference>
<evidence type="ECO:0000259" key="2">
    <source>
        <dbReference type="PROSITE" id="PS51186"/>
    </source>
</evidence>
<dbReference type="InterPro" id="IPR016181">
    <property type="entry name" value="Acyl_CoA_acyltransferase"/>
</dbReference>
<evidence type="ECO:0000256" key="1">
    <source>
        <dbReference type="SAM" id="MobiDB-lite"/>
    </source>
</evidence>
<dbReference type="Gene3D" id="3.40.630.30">
    <property type="match status" value="1"/>
</dbReference>
<proteinExistence type="predicted"/>
<keyword evidence="3" id="KW-0808">Transferase</keyword>
<dbReference type="PROSITE" id="PS51186">
    <property type="entry name" value="GNAT"/>
    <property type="match status" value="1"/>
</dbReference>
<protein>
    <submittedName>
        <fullName evidence="3">GNAT family N-acetyltransferase</fullName>
        <ecNumber evidence="3">2.3.1.-</ecNumber>
    </submittedName>
</protein>
<accession>A0AAU7DC11</accession>
<dbReference type="GO" id="GO:0016747">
    <property type="term" value="F:acyltransferase activity, transferring groups other than amino-acyl groups"/>
    <property type="evidence" value="ECO:0007669"/>
    <property type="project" value="InterPro"/>
</dbReference>
<reference evidence="3" key="1">
    <citation type="submission" date="2023-03" db="EMBL/GenBank/DDBJ databases">
        <title>Edaphobacter sp.</title>
        <authorList>
            <person name="Huber K.J."/>
            <person name="Papendorf J."/>
            <person name="Pilke C."/>
            <person name="Bunk B."/>
            <person name="Sproeer C."/>
            <person name="Pester M."/>
        </authorList>
    </citation>
    <scope>NUCLEOTIDE SEQUENCE</scope>
    <source>
        <strain evidence="3">DSM 110680</strain>
    </source>
</reference>
<feature type="region of interest" description="Disordered" evidence="1">
    <location>
        <begin position="1"/>
        <end position="24"/>
    </location>
</feature>
<dbReference type="RefSeq" id="WP_348260825.1">
    <property type="nucleotide sequence ID" value="NZ_CP121196.1"/>
</dbReference>
<dbReference type="InterPro" id="IPR000182">
    <property type="entry name" value="GNAT_dom"/>
</dbReference>
<gene>
    <name evidence="3" type="ORF">P8935_13535</name>
</gene>